<dbReference type="RefSeq" id="WP_022968498.1">
    <property type="nucleotide sequence ID" value="NZ_ATVD01000001.1"/>
</dbReference>
<keyword evidence="2" id="KW-1133">Transmembrane helix</keyword>
<dbReference type="PANTHER" id="PTHR36698:SF2">
    <property type="entry name" value="MCE_MLAD DOMAIN-CONTAINING PROTEIN"/>
    <property type="match status" value="1"/>
</dbReference>
<evidence type="ECO:0000256" key="1">
    <source>
        <dbReference type="SAM" id="Coils"/>
    </source>
</evidence>
<dbReference type="STRING" id="1121015.GCA_000420545_00848"/>
<evidence type="ECO:0000313" key="5">
    <source>
        <dbReference type="Proteomes" id="UP000029385"/>
    </source>
</evidence>
<evidence type="ECO:0000313" key="4">
    <source>
        <dbReference type="EMBL" id="KFN43634.1"/>
    </source>
</evidence>
<feature type="transmembrane region" description="Helical" evidence="2">
    <location>
        <begin position="7"/>
        <end position="29"/>
    </location>
</feature>
<organism evidence="4 5">
    <name type="scientific">Arenimonas oryziterrae DSM 21050 = YC6267</name>
    <dbReference type="NCBI Taxonomy" id="1121015"/>
    <lineage>
        <taxon>Bacteria</taxon>
        <taxon>Pseudomonadati</taxon>
        <taxon>Pseudomonadota</taxon>
        <taxon>Gammaproteobacteria</taxon>
        <taxon>Lysobacterales</taxon>
        <taxon>Lysobacteraceae</taxon>
        <taxon>Arenimonas</taxon>
    </lineage>
</organism>
<protein>
    <recommendedName>
        <fullName evidence="3">Mce/MlaD domain-containing protein</fullName>
    </recommendedName>
</protein>
<feature type="domain" description="Mce/MlaD" evidence="3">
    <location>
        <begin position="39"/>
        <end position="116"/>
    </location>
</feature>
<keyword evidence="2" id="KW-0812">Transmembrane</keyword>
<proteinExistence type="predicted"/>
<dbReference type="EMBL" id="AVCI01000005">
    <property type="protein sequence ID" value="KFN43634.1"/>
    <property type="molecule type" value="Genomic_DNA"/>
</dbReference>
<dbReference type="PANTHER" id="PTHR36698">
    <property type="entry name" value="BLL5892 PROTEIN"/>
    <property type="match status" value="1"/>
</dbReference>
<evidence type="ECO:0000256" key="2">
    <source>
        <dbReference type="SAM" id="Phobius"/>
    </source>
</evidence>
<keyword evidence="1" id="KW-0175">Coiled coil</keyword>
<dbReference type="Pfam" id="PF02470">
    <property type="entry name" value="MlaD"/>
    <property type="match status" value="1"/>
</dbReference>
<evidence type="ECO:0000259" key="3">
    <source>
        <dbReference type="Pfam" id="PF02470"/>
    </source>
</evidence>
<feature type="coiled-coil region" evidence="1">
    <location>
        <begin position="228"/>
        <end position="291"/>
    </location>
</feature>
<name>A0A091AYA4_9GAMM</name>
<reference evidence="4 5" key="1">
    <citation type="submission" date="2013-09" db="EMBL/GenBank/DDBJ databases">
        <title>Genome sequencing of Arenimonas oryziterrae.</title>
        <authorList>
            <person name="Chen F."/>
            <person name="Wang G."/>
        </authorList>
    </citation>
    <scope>NUCLEOTIDE SEQUENCE [LARGE SCALE GENOMIC DNA]</scope>
    <source>
        <strain evidence="4 5">YC6267</strain>
    </source>
</reference>
<dbReference type="eggNOG" id="COG1463">
    <property type="taxonomic scope" value="Bacteria"/>
</dbReference>
<dbReference type="InterPro" id="IPR003399">
    <property type="entry name" value="Mce/MlaD"/>
</dbReference>
<comment type="caution">
    <text evidence="4">The sequence shown here is derived from an EMBL/GenBank/DDBJ whole genome shotgun (WGS) entry which is preliminary data.</text>
</comment>
<dbReference type="AlphaFoldDB" id="A0A091AYA4"/>
<sequence>METRAHHVLIGLFTIIVSICAVLFALWAANYASNRSWDTYQVVFKEAVTGLGTGGIVQYNGINVGEVKYLSLDPNDPRRVIAVIRLRAGTPVKVDTKAKLAFIGLTGVAQIQLSGGMPDSPRLMPTRDVPIPTIATQPSALQNVAEAASDIVERVKLILSDENIARVSGALDDLHQLTTTLSGEKEDIAVLIKNLRDASGQLNGVLDKANGSLDTIDTQVVQELPPLMDKLERTLTELESASKNANAILGDNREAIAGFSQNGLTQVGPALTDLRSLIRDLRRVANRLDNNPAGYVTGRTRPEEFDPK</sequence>
<accession>A0A091AYA4</accession>
<dbReference type="OrthoDB" id="9806984at2"/>
<keyword evidence="2" id="KW-0472">Membrane</keyword>
<dbReference type="Proteomes" id="UP000029385">
    <property type="component" value="Unassembled WGS sequence"/>
</dbReference>
<dbReference type="PATRIC" id="fig|1121015.4.peg.1522"/>
<keyword evidence="5" id="KW-1185">Reference proteome</keyword>
<gene>
    <name evidence="4" type="ORF">N789_10180</name>
</gene>